<sequence length="75" mass="8241">MAYRIVAEKQEMGRVGGGWKPGEKTTVLLTPLMVLAIGMLYLKTRYSSSSISSFCAARRRIGRLISQTIFGAIVC</sequence>
<proteinExistence type="predicted"/>
<dbReference type="AlphaFoldDB" id="A0A409XV00"/>
<comment type="caution">
    <text evidence="1">The sequence shown here is derived from an EMBL/GenBank/DDBJ whole genome shotgun (WGS) entry which is preliminary data.</text>
</comment>
<dbReference type="Proteomes" id="UP000283269">
    <property type="component" value="Unassembled WGS sequence"/>
</dbReference>
<accession>A0A409XV00</accession>
<protein>
    <submittedName>
        <fullName evidence="1">Uncharacterized protein</fullName>
    </submittedName>
</protein>
<evidence type="ECO:0000313" key="2">
    <source>
        <dbReference type="Proteomes" id="UP000283269"/>
    </source>
</evidence>
<gene>
    <name evidence="1" type="ORF">CVT25_014167</name>
</gene>
<organism evidence="1 2">
    <name type="scientific">Psilocybe cyanescens</name>
    <dbReference type="NCBI Taxonomy" id="93625"/>
    <lineage>
        <taxon>Eukaryota</taxon>
        <taxon>Fungi</taxon>
        <taxon>Dikarya</taxon>
        <taxon>Basidiomycota</taxon>
        <taxon>Agaricomycotina</taxon>
        <taxon>Agaricomycetes</taxon>
        <taxon>Agaricomycetidae</taxon>
        <taxon>Agaricales</taxon>
        <taxon>Agaricineae</taxon>
        <taxon>Strophariaceae</taxon>
        <taxon>Psilocybe</taxon>
    </lineage>
</organism>
<reference evidence="1 2" key="1">
    <citation type="journal article" date="2018" name="Evol. Lett.">
        <title>Horizontal gene cluster transfer increased hallucinogenic mushroom diversity.</title>
        <authorList>
            <person name="Reynolds H.T."/>
            <person name="Vijayakumar V."/>
            <person name="Gluck-Thaler E."/>
            <person name="Korotkin H.B."/>
            <person name="Matheny P.B."/>
            <person name="Slot J.C."/>
        </authorList>
    </citation>
    <scope>NUCLEOTIDE SEQUENCE [LARGE SCALE GENOMIC DNA]</scope>
    <source>
        <strain evidence="1 2">2631</strain>
    </source>
</reference>
<dbReference type="InParanoid" id="A0A409XV00"/>
<dbReference type="EMBL" id="NHYD01000325">
    <property type="protein sequence ID" value="PPQ94514.1"/>
    <property type="molecule type" value="Genomic_DNA"/>
</dbReference>
<name>A0A409XV00_PSICY</name>
<evidence type="ECO:0000313" key="1">
    <source>
        <dbReference type="EMBL" id="PPQ94514.1"/>
    </source>
</evidence>
<keyword evidence="2" id="KW-1185">Reference proteome</keyword>